<feature type="domain" description="ABC transporter" evidence="4">
    <location>
        <begin position="6"/>
        <end position="233"/>
    </location>
</feature>
<dbReference type="InterPro" id="IPR017871">
    <property type="entry name" value="ABC_transporter-like_CS"/>
</dbReference>
<evidence type="ECO:0000259" key="4">
    <source>
        <dbReference type="PROSITE" id="PS50893"/>
    </source>
</evidence>
<comment type="caution">
    <text evidence="5">The sequence shown here is derived from an EMBL/GenBank/DDBJ whole genome shotgun (WGS) entry which is preliminary data.</text>
</comment>
<name>A0AAW1Q2V5_9CHLO</name>
<keyword evidence="1" id="KW-0547">Nucleotide-binding</keyword>
<dbReference type="GO" id="GO:0016887">
    <property type="term" value="F:ATP hydrolysis activity"/>
    <property type="evidence" value="ECO:0007669"/>
    <property type="project" value="InterPro"/>
</dbReference>
<dbReference type="SMART" id="SM00382">
    <property type="entry name" value="AAA"/>
    <property type="match status" value="1"/>
</dbReference>
<protein>
    <recommendedName>
        <fullName evidence="4">ABC transporter domain-containing protein</fullName>
    </recommendedName>
</protein>
<dbReference type="InterPro" id="IPR027417">
    <property type="entry name" value="P-loop_NTPase"/>
</dbReference>
<dbReference type="InterPro" id="IPR003593">
    <property type="entry name" value="AAA+_ATPase"/>
</dbReference>
<dbReference type="EMBL" id="JALJOQ010000001">
    <property type="protein sequence ID" value="KAK9815101.1"/>
    <property type="molecule type" value="Genomic_DNA"/>
</dbReference>
<accession>A0AAW1Q2V5</accession>
<evidence type="ECO:0000313" key="6">
    <source>
        <dbReference type="Proteomes" id="UP001465755"/>
    </source>
</evidence>
<feature type="compositionally biased region" description="Polar residues" evidence="3">
    <location>
        <begin position="244"/>
        <end position="255"/>
    </location>
</feature>
<feature type="region of interest" description="Disordered" evidence="3">
    <location>
        <begin position="223"/>
        <end position="255"/>
    </location>
</feature>
<evidence type="ECO:0000313" key="5">
    <source>
        <dbReference type="EMBL" id="KAK9815101.1"/>
    </source>
</evidence>
<dbReference type="AlphaFoldDB" id="A0AAW1Q2V5"/>
<dbReference type="GO" id="GO:0005524">
    <property type="term" value="F:ATP binding"/>
    <property type="evidence" value="ECO:0007669"/>
    <property type="project" value="UniProtKB-KW"/>
</dbReference>
<evidence type="ECO:0000256" key="2">
    <source>
        <dbReference type="ARBA" id="ARBA00022840"/>
    </source>
</evidence>
<sequence>MTTPCLQVSGLQRSLGDRVIITKLSFEVREGEILFVRGPSGVGKSLLLRALAGLDPIQEGSISLSNKSPEQEGIPQWRAQVAYVPQSRVTLKGTPSELYFSAQQLSAQRRRPRGDLPALIHDLGLEQPVLNQPWSELSGGQAQRIILAIFLALKPSFLLLDEPTSALDLVSTTKVERVLKASGAGLVWVTHDDAQPVRVSGRLLQLPLGTEVPIESVASPQAIPKNLEIDPEPQALTEADLTPSPASSLFMSPGR</sequence>
<reference evidence="5 6" key="1">
    <citation type="journal article" date="2024" name="Nat. Commun.">
        <title>Phylogenomics reveals the evolutionary origins of lichenization in chlorophyte algae.</title>
        <authorList>
            <person name="Puginier C."/>
            <person name="Libourel C."/>
            <person name="Otte J."/>
            <person name="Skaloud P."/>
            <person name="Haon M."/>
            <person name="Grisel S."/>
            <person name="Petersen M."/>
            <person name="Berrin J.G."/>
            <person name="Delaux P.M."/>
            <person name="Dal Grande F."/>
            <person name="Keller J."/>
        </authorList>
    </citation>
    <scope>NUCLEOTIDE SEQUENCE [LARGE SCALE GENOMIC DNA]</scope>
    <source>
        <strain evidence="5 6">SAG 2036</strain>
    </source>
</reference>
<keyword evidence="2" id="KW-0067">ATP-binding</keyword>
<dbReference type="PANTHER" id="PTHR43119">
    <property type="entry name" value="ABC TRANSPORT PROTEIN ATP-BINDING COMPONENT-RELATED"/>
    <property type="match status" value="1"/>
</dbReference>
<dbReference type="SUPFAM" id="SSF52540">
    <property type="entry name" value="P-loop containing nucleoside triphosphate hydrolases"/>
    <property type="match status" value="1"/>
</dbReference>
<dbReference type="Gene3D" id="3.40.50.300">
    <property type="entry name" value="P-loop containing nucleotide triphosphate hydrolases"/>
    <property type="match status" value="1"/>
</dbReference>
<evidence type="ECO:0000256" key="3">
    <source>
        <dbReference type="SAM" id="MobiDB-lite"/>
    </source>
</evidence>
<keyword evidence="6" id="KW-1185">Reference proteome</keyword>
<dbReference type="PROSITE" id="PS50893">
    <property type="entry name" value="ABC_TRANSPORTER_2"/>
    <property type="match status" value="1"/>
</dbReference>
<dbReference type="PANTHER" id="PTHR43119:SF1">
    <property type="entry name" value="ABC TRANSPORTER DOMAIN-CONTAINING PROTEIN"/>
    <property type="match status" value="1"/>
</dbReference>
<dbReference type="PROSITE" id="PS00211">
    <property type="entry name" value="ABC_TRANSPORTER_1"/>
    <property type="match status" value="1"/>
</dbReference>
<dbReference type="CDD" id="cd00267">
    <property type="entry name" value="ABC_ATPase"/>
    <property type="match status" value="1"/>
</dbReference>
<evidence type="ECO:0000256" key="1">
    <source>
        <dbReference type="ARBA" id="ARBA00022741"/>
    </source>
</evidence>
<proteinExistence type="predicted"/>
<gene>
    <name evidence="5" type="ORF">WJX73_007514</name>
</gene>
<dbReference type="Proteomes" id="UP001465755">
    <property type="component" value="Unassembled WGS sequence"/>
</dbReference>
<organism evidence="5 6">
    <name type="scientific">Symbiochloris irregularis</name>
    <dbReference type="NCBI Taxonomy" id="706552"/>
    <lineage>
        <taxon>Eukaryota</taxon>
        <taxon>Viridiplantae</taxon>
        <taxon>Chlorophyta</taxon>
        <taxon>core chlorophytes</taxon>
        <taxon>Trebouxiophyceae</taxon>
        <taxon>Trebouxiales</taxon>
        <taxon>Trebouxiaceae</taxon>
        <taxon>Symbiochloris</taxon>
    </lineage>
</organism>
<dbReference type="Pfam" id="PF00005">
    <property type="entry name" value="ABC_tran"/>
    <property type="match status" value="1"/>
</dbReference>
<dbReference type="InterPro" id="IPR003439">
    <property type="entry name" value="ABC_transporter-like_ATP-bd"/>
</dbReference>